<dbReference type="Pfam" id="PF07730">
    <property type="entry name" value="HisKA_3"/>
    <property type="match status" value="1"/>
</dbReference>
<feature type="transmembrane region" description="Helical" evidence="9">
    <location>
        <begin position="127"/>
        <end position="154"/>
    </location>
</feature>
<dbReference type="GO" id="GO:0005524">
    <property type="term" value="F:ATP binding"/>
    <property type="evidence" value="ECO:0007669"/>
    <property type="project" value="UniProtKB-KW"/>
</dbReference>
<evidence type="ECO:0000256" key="4">
    <source>
        <dbReference type="ARBA" id="ARBA00022679"/>
    </source>
</evidence>
<keyword evidence="9" id="KW-0812">Transmembrane</keyword>
<evidence type="ECO:0000256" key="9">
    <source>
        <dbReference type="SAM" id="Phobius"/>
    </source>
</evidence>
<evidence type="ECO:0000256" key="7">
    <source>
        <dbReference type="ARBA" id="ARBA00022840"/>
    </source>
</evidence>
<dbReference type="PANTHER" id="PTHR24421">
    <property type="entry name" value="NITRATE/NITRITE SENSOR PROTEIN NARX-RELATED"/>
    <property type="match status" value="1"/>
</dbReference>
<evidence type="ECO:0000256" key="3">
    <source>
        <dbReference type="ARBA" id="ARBA00022553"/>
    </source>
</evidence>
<evidence type="ECO:0000256" key="5">
    <source>
        <dbReference type="ARBA" id="ARBA00022741"/>
    </source>
</evidence>
<dbReference type="PANTHER" id="PTHR24421:SF10">
    <property type="entry name" value="NITRATE_NITRITE SENSOR PROTEIN NARQ"/>
    <property type="match status" value="1"/>
</dbReference>
<evidence type="ECO:0000256" key="1">
    <source>
        <dbReference type="ARBA" id="ARBA00000085"/>
    </source>
</evidence>
<dbReference type="EMBL" id="JAAMOX010000001">
    <property type="protein sequence ID" value="NIH52905.1"/>
    <property type="molecule type" value="Genomic_DNA"/>
</dbReference>
<accession>A0A7X5QZJ0</accession>
<gene>
    <name evidence="12" type="ORF">FHX76_000773</name>
</gene>
<dbReference type="GO" id="GO:0000155">
    <property type="term" value="F:phosphorelay sensor kinase activity"/>
    <property type="evidence" value="ECO:0007669"/>
    <property type="project" value="InterPro"/>
</dbReference>
<feature type="transmembrane region" description="Helical" evidence="9">
    <location>
        <begin position="38"/>
        <end position="55"/>
    </location>
</feature>
<dbReference type="SUPFAM" id="SSF55874">
    <property type="entry name" value="ATPase domain of HSP90 chaperone/DNA topoisomerase II/histidine kinase"/>
    <property type="match status" value="1"/>
</dbReference>
<proteinExistence type="predicted"/>
<dbReference type="EC" id="2.7.13.3" evidence="2"/>
<comment type="catalytic activity">
    <reaction evidence="1">
        <text>ATP + protein L-histidine = ADP + protein N-phospho-L-histidine.</text>
        <dbReference type="EC" id="2.7.13.3"/>
    </reaction>
</comment>
<dbReference type="InterPro" id="IPR011712">
    <property type="entry name" value="Sig_transdc_His_kin_sub3_dim/P"/>
</dbReference>
<dbReference type="InterPro" id="IPR055558">
    <property type="entry name" value="DUF7134"/>
</dbReference>
<organism evidence="12 13">
    <name type="scientific">Lysinibacter cavernae</name>
    <dbReference type="NCBI Taxonomy" id="1640652"/>
    <lineage>
        <taxon>Bacteria</taxon>
        <taxon>Bacillati</taxon>
        <taxon>Actinomycetota</taxon>
        <taxon>Actinomycetes</taxon>
        <taxon>Micrococcales</taxon>
        <taxon>Microbacteriaceae</taxon>
        <taxon>Lysinibacter</taxon>
    </lineage>
</organism>
<evidence type="ECO:0000256" key="6">
    <source>
        <dbReference type="ARBA" id="ARBA00022777"/>
    </source>
</evidence>
<keyword evidence="7" id="KW-0067">ATP-binding</keyword>
<dbReference type="RefSeq" id="WP_167148088.1">
    <property type="nucleotide sequence ID" value="NZ_JAAMOX010000001.1"/>
</dbReference>
<dbReference type="AlphaFoldDB" id="A0A7X5QZJ0"/>
<protein>
    <recommendedName>
        <fullName evidence="2">histidine kinase</fullName>
        <ecNumber evidence="2">2.7.13.3</ecNumber>
    </recommendedName>
</protein>
<feature type="transmembrane region" description="Helical" evidence="9">
    <location>
        <begin position="61"/>
        <end position="78"/>
    </location>
</feature>
<dbReference type="Proteomes" id="UP000541033">
    <property type="component" value="Unassembled WGS sequence"/>
</dbReference>
<dbReference type="Gene3D" id="3.30.565.10">
    <property type="entry name" value="Histidine kinase-like ATPase, C-terminal domain"/>
    <property type="match status" value="1"/>
</dbReference>
<keyword evidence="4" id="KW-0808">Transferase</keyword>
<reference evidence="12 13" key="1">
    <citation type="submission" date="2020-02" db="EMBL/GenBank/DDBJ databases">
        <title>Sequencing the genomes of 1000 actinobacteria strains.</title>
        <authorList>
            <person name="Klenk H.-P."/>
        </authorList>
    </citation>
    <scope>NUCLEOTIDE SEQUENCE [LARGE SCALE GENOMIC DNA]</scope>
    <source>
        <strain evidence="12 13">DSM 27960</strain>
    </source>
</reference>
<evidence type="ECO:0000313" key="12">
    <source>
        <dbReference type="EMBL" id="NIH52905.1"/>
    </source>
</evidence>
<dbReference type="InterPro" id="IPR050482">
    <property type="entry name" value="Sensor_HK_TwoCompSys"/>
</dbReference>
<sequence>MATDHPSRAERTRTMLGLEPVSRSSAGRRNRAVTRPQLVWDILLALLVGVLAPYLTMVSDFYWTSMVSILVLAVAIALRRLRPGLALALCWLSACVLMLATADAALAHLGMGIVVYSAAAYGTKRDLWVAGASALLGGAVGGIYLALIGSWIYADGIGSFPSANNIIFISVMIAVFLGAAWLLGFAIRLAHTAQLSKVMQREAEAEALRSRRVAALENEKAELARDMHDVIGHSLAVIIAQSDAVRFLPDDDTEGIKRGVFTIGETARRSLGDVRKVLGRIGGMTDAPIAAEGLSQISDLVRGVTAAGASVDFVQLGTSIVIDERVERVVYRVLQELLTNALKHGRRESVIVARLRWEPQRLTLSVDNPVSDSRALRIVSDQDGPAETEHSEDAEVMRATRAPGNGIVGMRYRLAEVGGTLSLTPPSAAEASAFLNGTSNAAIFRATATVSIAPKEHSPA</sequence>
<evidence type="ECO:0000259" key="10">
    <source>
        <dbReference type="Pfam" id="PF07730"/>
    </source>
</evidence>
<evidence type="ECO:0000256" key="2">
    <source>
        <dbReference type="ARBA" id="ARBA00012438"/>
    </source>
</evidence>
<keyword evidence="13" id="KW-1185">Reference proteome</keyword>
<dbReference type="Gene3D" id="1.20.5.1930">
    <property type="match status" value="1"/>
</dbReference>
<keyword evidence="3" id="KW-0597">Phosphoprotein</keyword>
<dbReference type="InterPro" id="IPR036890">
    <property type="entry name" value="HATPase_C_sf"/>
</dbReference>
<keyword evidence="6 12" id="KW-0418">Kinase</keyword>
<dbReference type="GO" id="GO:0016020">
    <property type="term" value="C:membrane"/>
    <property type="evidence" value="ECO:0007669"/>
    <property type="project" value="InterPro"/>
</dbReference>
<evidence type="ECO:0000313" key="13">
    <source>
        <dbReference type="Proteomes" id="UP000541033"/>
    </source>
</evidence>
<dbReference type="Pfam" id="PF23539">
    <property type="entry name" value="DUF7134"/>
    <property type="match status" value="1"/>
</dbReference>
<evidence type="ECO:0000259" key="11">
    <source>
        <dbReference type="Pfam" id="PF23539"/>
    </source>
</evidence>
<keyword evidence="5" id="KW-0547">Nucleotide-binding</keyword>
<feature type="transmembrane region" description="Helical" evidence="9">
    <location>
        <begin position="166"/>
        <end position="187"/>
    </location>
</feature>
<feature type="transmembrane region" description="Helical" evidence="9">
    <location>
        <begin position="85"/>
        <end position="107"/>
    </location>
</feature>
<dbReference type="GO" id="GO:0046983">
    <property type="term" value="F:protein dimerization activity"/>
    <property type="evidence" value="ECO:0007669"/>
    <property type="project" value="InterPro"/>
</dbReference>
<feature type="domain" description="Signal transduction histidine kinase subgroup 3 dimerisation and phosphoacceptor" evidence="10">
    <location>
        <begin position="219"/>
        <end position="281"/>
    </location>
</feature>
<feature type="domain" description="DUF7134" evidence="11">
    <location>
        <begin position="37"/>
        <end position="188"/>
    </location>
</feature>
<evidence type="ECO:0000256" key="8">
    <source>
        <dbReference type="ARBA" id="ARBA00023012"/>
    </source>
</evidence>
<keyword evidence="8" id="KW-0902">Two-component regulatory system</keyword>
<comment type="caution">
    <text evidence="12">The sequence shown here is derived from an EMBL/GenBank/DDBJ whole genome shotgun (WGS) entry which is preliminary data.</text>
</comment>
<keyword evidence="9" id="KW-1133">Transmembrane helix</keyword>
<keyword evidence="9" id="KW-0472">Membrane</keyword>
<name>A0A7X5QZJ0_9MICO</name>